<feature type="domain" description="SGNH hydrolase-type esterase" evidence="1">
    <location>
        <begin position="209"/>
        <end position="393"/>
    </location>
</feature>
<accession>A0A8I0NVB5</accession>
<dbReference type="PANTHER" id="PTHR43784">
    <property type="entry name" value="GDSL-LIKE LIPASE/ACYLHYDROLASE, PUTATIVE (AFU_ORTHOLOGUE AFUA_2G00820)-RELATED"/>
    <property type="match status" value="1"/>
</dbReference>
<dbReference type="InterPro" id="IPR013830">
    <property type="entry name" value="SGNH_hydro"/>
</dbReference>
<keyword evidence="3" id="KW-1185">Reference proteome</keyword>
<name>A0A8I0NVB5_9ACTN</name>
<dbReference type="AlphaFoldDB" id="A0A8I0NVB5"/>
<dbReference type="Gene3D" id="3.40.50.1110">
    <property type="entry name" value="SGNH hydrolase"/>
    <property type="match status" value="1"/>
</dbReference>
<evidence type="ECO:0000313" key="2">
    <source>
        <dbReference type="EMBL" id="MBE1594251.1"/>
    </source>
</evidence>
<dbReference type="InterPro" id="IPR036514">
    <property type="entry name" value="SGNH_hydro_sf"/>
</dbReference>
<dbReference type="EMBL" id="JADBGF010000001">
    <property type="protein sequence ID" value="MBE1594251.1"/>
    <property type="molecule type" value="Genomic_DNA"/>
</dbReference>
<dbReference type="GeneID" id="86825045"/>
<sequence length="410" mass="43638">MAVRTRATRGGPMVLLLALIAVLAGPVAPAEAGRRTDGHGWTGTWATAPSEHYEVSGMSEVTVRMPVHTSVGGSRVRVRLSNAYATQPVTIGHATVGPRDAGSAVERAYEVRFGGKRQVTIPAGGTAVSDPVPFPLPAGADLVVSLYLSGQVTHITDHWWAQQTVYWTDYGAGDHAADTGGDAFTWTTTSWPFLSGVDVSAPRARAVVALGDSITDGSFSTADTNRRWPDLLSERLNACRPGAGVLNAGITSNRITAGTETNPSALDRLERDVLSQPGARTLILFEGINDLGGASAEQIIAGMKTIARRAHQHGMRVVGATITPYMGFTWGGWTEETEARRRQVNAFVRHSAHVFDDYADFDRAVRDPADPRRLGQAYDSGDHLHPNDAGMQAFADAVDLTSLGLGRGCS</sequence>
<gene>
    <name evidence="2" type="ORF">H4687_000380</name>
</gene>
<evidence type="ECO:0000259" key="1">
    <source>
        <dbReference type="Pfam" id="PF13472"/>
    </source>
</evidence>
<dbReference type="InterPro" id="IPR053140">
    <property type="entry name" value="GDSL_Rv0518-like"/>
</dbReference>
<dbReference type="Proteomes" id="UP000629287">
    <property type="component" value="Unassembled WGS sequence"/>
</dbReference>
<proteinExistence type="predicted"/>
<evidence type="ECO:0000313" key="3">
    <source>
        <dbReference type="Proteomes" id="UP000629287"/>
    </source>
</evidence>
<organism evidence="2 3">
    <name type="scientific">Streptomyces stelliscabiei</name>
    <dbReference type="NCBI Taxonomy" id="146820"/>
    <lineage>
        <taxon>Bacteria</taxon>
        <taxon>Bacillati</taxon>
        <taxon>Actinomycetota</taxon>
        <taxon>Actinomycetes</taxon>
        <taxon>Kitasatosporales</taxon>
        <taxon>Streptomycetaceae</taxon>
        <taxon>Streptomyces</taxon>
    </lineage>
</organism>
<dbReference type="CDD" id="cd01830">
    <property type="entry name" value="XynE_like"/>
    <property type="match status" value="1"/>
</dbReference>
<protein>
    <submittedName>
        <fullName evidence="2">Lysophospholipase L1-like esterase</fullName>
    </submittedName>
</protein>
<dbReference type="Pfam" id="PF13472">
    <property type="entry name" value="Lipase_GDSL_2"/>
    <property type="match status" value="1"/>
</dbReference>
<dbReference type="SUPFAM" id="SSF52266">
    <property type="entry name" value="SGNH hydrolase"/>
    <property type="match status" value="1"/>
</dbReference>
<comment type="caution">
    <text evidence="2">The sequence shown here is derived from an EMBL/GenBank/DDBJ whole genome shotgun (WGS) entry which is preliminary data.</text>
</comment>
<dbReference type="PANTHER" id="PTHR43784:SF2">
    <property type="entry name" value="GDSL-LIKE LIPASE_ACYLHYDROLASE, PUTATIVE (AFU_ORTHOLOGUE AFUA_2G00820)-RELATED"/>
    <property type="match status" value="1"/>
</dbReference>
<dbReference type="OrthoDB" id="1828825at2"/>
<reference evidence="2 3" key="1">
    <citation type="submission" date="2020-10" db="EMBL/GenBank/DDBJ databases">
        <title>Sequencing the genomes of 1000 actinobacteria strains.</title>
        <authorList>
            <person name="Klenk H.-P."/>
        </authorList>
    </citation>
    <scope>NUCLEOTIDE SEQUENCE [LARGE SCALE GENOMIC DNA]</scope>
    <source>
        <strain evidence="2 3">DSM 41803</strain>
    </source>
</reference>
<dbReference type="RefSeq" id="WP_046914865.1">
    <property type="nucleotide sequence ID" value="NZ_JADBGF010000001.1"/>
</dbReference>